<protein>
    <submittedName>
        <fullName evidence="1">Uncharacterized protein</fullName>
    </submittedName>
</protein>
<reference evidence="1" key="1">
    <citation type="submission" date="2019-08" db="EMBL/GenBank/DDBJ databases">
        <authorList>
            <person name="Kucharzyk K."/>
            <person name="Murdoch R.W."/>
            <person name="Higgins S."/>
            <person name="Loffler F."/>
        </authorList>
    </citation>
    <scope>NUCLEOTIDE SEQUENCE</scope>
</reference>
<dbReference type="EMBL" id="VSSQ01001157">
    <property type="protein sequence ID" value="MPM05709.1"/>
    <property type="molecule type" value="Genomic_DNA"/>
</dbReference>
<dbReference type="AlphaFoldDB" id="A0A644WPV6"/>
<proteinExistence type="predicted"/>
<comment type="caution">
    <text evidence="1">The sequence shown here is derived from an EMBL/GenBank/DDBJ whole genome shotgun (WGS) entry which is preliminary data.</text>
</comment>
<gene>
    <name evidence="1" type="ORF">SDC9_52000</name>
</gene>
<organism evidence="1">
    <name type="scientific">bioreactor metagenome</name>
    <dbReference type="NCBI Taxonomy" id="1076179"/>
    <lineage>
        <taxon>unclassified sequences</taxon>
        <taxon>metagenomes</taxon>
        <taxon>ecological metagenomes</taxon>
    </lineage>
</organism>
<evidence type="ECO:0000313" key="1">
    <source>
        <dbReference type="EMBL" id="MPM05709.1"/>
    </source>
</evidence>
<name>A0A644WPV6_9ZZZZ</name>
<sequence length="328" mass="37179">MAILESYGKEVNSIFQLLGDKENDITLSMSWALSRCPEFLKAVVSTITGRTVDPDEVVVRNQAYDAKTGITDIEVTDGKSVHIIFEAKRGWDLPGEDQLTRYSLRSDFQNGPAASKHIVSMSECTKEYADLYLPFQPPRYINGIPISHLPYAEVYHLALSAIALSNHEQKHLLTHFTEYLQGLMSMQKKDSNMVYVVALGTDKPAGCDITWIDIVQKHNCYFCPVGGKGWPKEPPNYIAFRYYGQLQSIHHIESYTVTRNMHDEITEMPDEVWADDCYIYHLGPAIVPGKTVKTGKIFRNGRVWAMLDTLMTCDTISDARDLTKIRMN</sequence>
<accession>A0A644WPV6</accession>